<dbReference type="AlphaFoldDB" id="D0LNV6"/>
<dbReference type="Proteomes" id="UP000001880">
    <property type="component" value="Chromosome"/>
</dbReference>
<evidence type="ECO:0000313" key="4">
    <source>
        <dbReference type="Proteomes" id="UP000001880"/>
    </source>
</evidence>
<feature type="region of interest" description="Disordered" evidence="1">
    <location>
        <begin position="249"/>
        <end position="271"/>
    </location>
</feature>
<evidence type="ECO:0000256" key="1">
    <source>
        <dbReference type="SAM" id="MobiDB-lite"/>
    </source>
</evidence>
<name>D0LNV6_HALO1</name>
<feature type="domain" description="TfuA-like core" evidence="2">
    <location>
        <begin position="48"/>
        <end position="166"/>
    </location>
</feature>
<gene>
    <name evidence="3" type="ordered locus">Hoch_6311</name>
</gene>
<evidence type="ECO:0000259" key="2">
    <source>
        <dbReference type="Pfam" id="PF07812"/>
    </source>
</evidence>
<dbReference type="RefSeq" id="WP_012831374.1">
    <property type="nucleotide sequence ID" value="NC_013440.1"/>
</dbReference>
<dbReference type="HOGENOM" id="CLU_045640_0_0_7"/>
<dbReference type="eggNOG" id="COG3482">
    <property type="taxonomic scope" value="Bacteria"/>
</dbReference>
<proteinExistence type="predicted"/>
<evidence type="ECO:0000313" key="3">
    <source>
        <dbReference type="EMBL" id="ACY18782.1"/>
    </source>
</evidence>
<organism evidence="3 4">
    <name type="scientific">Haliangium ochraceum (strain DSM 14365 / JCM 11303 / SMP-2)</name>
    <dbReference type="NCBI Taxonomy" id="502025"/>
    <lineage>
        <taxon>Bacteria</taxon>
        <taxon>Pseudomonadati</taxon>
        <taxon>Myxococcota</taxon>
        <taxon>Polyangia</taxon>
        <taxon>Haliangiales</taxon>
        <taxon>Kofleriaceae</taxon>
        <taxon>Haliangium</taxon>
    </lineage>
</organism>
<protein>
    <submittedName>
        <fullName evidence="3">TfuA domain protein core</fullName>
    </submittedName>
</protein>
<sequence length="464" mass="50102">MSVYVFTGPTLSAERGRAELDAVFLPPCGQGDVYRAALRQPRVIAIIDGYFERVPAVWHKEILWAMSRGVHVFGAASMGALRAAELAAFGMRGIGTIYEDLCSGAITRDDEVAVLHGDADSGFRPLSEALVNIRATLLAAEQAGVLGAEQRARLHELAAAMFYGDRGYPALLARAAEQGAAPESTLRALGDFVSENRVDQKQQDALALLGAVREHLAGEPGRLHVDYAFAHTDAWEQFVAAARRNDDMARAEDRSAGPTADPAAEHAQTRPDDVLVELALAGEYERAREAALTRVLAQEAAARHGVVPGHELRQAAAHALSQRHELRTAEELRAWLARQGLREDQLDLVLADEAQLAWVDTVYDDAAVAALSAYLRVTGRYGALAERARARGEALRGSGLEAPSLADAGLGEDALWAWYFGDHLGRVVPGDLERYARRAGFGDAARMRTQVLRFYVSGPGSRPG</sequence>
<reference evidence="3 4" key="1">
    <citation type="journal article" date="2010" name="Stand. Genomic Sci.">
        <title>Complete genome sequence of Haliangium ochraceum type strain (SMP-2).</title>
        <authorList>
            <consortium name="US DOE Joint Genome Institute (JGI-PGF)"/>
            <person name="Ivanova N."/>
            <person name="Daum C."/>
            <person name="Lang E."/>
            <person name="Abt B."/>
            <person name="Kopitz M."/>
            <person name="Saunders E."/>
            <person name="Lapidus A."/>
            <person name="Lucas S."/>
            <person name="Glavina Del Rio T."/>
            <person name="Nolan M."/>
            <person name="Tice H."/>
            <person name="Copeland A."/>
            <person name="Cheng J.F."/>
            <person name="Chen F."/>
            <person name="Bruce D."/>
            <person name="Goodwin L."/>
            <person name="Pitluck S."/>
            <person name="Mavromatis K."/>
            <person name="Pati A."/>
            <person name="Mikhailova N."/>
            <person name="Chen A."/>
            <person name="Palaniappan K."/>
            <person name="Land M."/>
            <person name="Hauser L."/>
            <person name="Chang Y.J."/>
            <person name="Jeffries C.D."/>
            <person name="Detter J.C."/>
            <person name="Brettin T."/>
            <person name="Rohde M."/>
            <person name="Goker M."/>
            <person name="Bristow J."/>
            <person name="Markowitz V."/>
            <person name="Eisen J.A."/>
            <person name="Hugenholtz P."/>
            <person name="Kyrpides N.C."/>
            <person name="Klenk H.P."/>
        </authorList>
    </citation>
    <scope>NUCLEOTIDE SEQUENCE [LARGE SCALE GENOMIC DNA]</scope>
    <source>
        <strain evidence="4">DSM 14365 / CIP 107738 / JCM 11303 / AJ 13395 / SMP-2</strain>
    </source>
</reference>
<dbReference type="Pfam" id="PF07812">
    <property type="entry name" value="TfuA"/>
    <property type="match status" value="1"/>
</dbReference>
<dbReference type="EMBL" id="CP001804">
    <property type="protein sequence ID" value="ACY18782.1"/>
    <property type="molecule type" value="Genomic_DNA"/>
</dbReference>
<dbReference type="KEGG" id="hoh:Hoch_6311"/>
<dbReference type="InterPro" id="IPR012924">
    <property type="entry name" value="TfuA_core"/>
</dbReference>
<keyword evidence="4" id="KW-1185">Reference proteome</keyword>
<dbReference type="OrthoDB" id="118811at2"/>
<dbReference type="STRING" id="502025.Hoch_6311"/>
<accession>D0LNV6</accession>